<reference evidence="3" key="1">
    <citation type="journal article" date="2019" name="Int. J. Syst. Evol. Microbiol.">
        <title>The Global Catalogue of Microorganisms (GCM) 10K type strain sequencing project: providing services to taxonomists for standard genome sequencing and annotation.</title>
        <authorList>
            <consortium name="The Broad Institute Genomics Platform"/>
            <consortium name="The Broad Institute Genome Sequencing Center for Infectious Disease"/>
            <person name="Wu L."/>
            <person name="Ma J."/>
        </authorList>
    </citation>
    <scope>NUCLEOTIDE SEQUENCE [LARGE SCALE GENOMIC DNA]</scope>
    <source>
        <strain evidence="3">KCTC 52039</strain>
    </source>
</reference>
<keyword evidence="3" id="KW-1185">Reference proteome</keyword>
<proteinExistence type="predicted"/>
<dbReference type="Proteomes" id="UP001595547">
    <property type="component" value="Unassembled WGS sequence"/>
</dbReference>
<feature type="signal peptide" evidence="1">
    <location>
        <begin position="1"/>
        <end position="27"/>
    </location>
</feature>
<name>A0ABV7JAU6_9RHOB</name>
<feature type="chain" id="PRO_5045061850" evidence="1">
    <location>
        <begin position="28"/>
        <end position="160"/>
    </location>
</feature>
<organism evidence="2 3">
    <name type="scientific">Cypionkella sinensis</name>
    <dbReference type="NCBI Taxonomy" id="1756043"/>
    <lineage>
        <taxon>Bacteria</taxon>
        <taxon>Pseudomonadati</taxon>
        <taxon>Pseudomonadota</taxon>
        <taxon>Alphaproteobacteria</taxon>
        <taxon>Rhodobacterales</taxon>
        <taxon>Paracoccaceae</taxon>
        <taxon>Cypionkella</taxon>
    </lineage>
</organism>
<comment type="caution">
    <text evidence="2">The sequence shown here is derived from an EMBL/GenBank/DDBJ whole genome shotgun (WGS) entry which is preliminary data.</text>
</comment>
<evidence type="ECO:0000313" key="3">
    <source>
        <dbReference type="Proteomes" id="UP001595547"/>
    </source>
</evidence>
<sequence>MARRPSNTDVIVAASFALALPMFVAFASMAKADFIDTTWSVVGYSGEPWFVSTTDVIGRTQTFNRGSAEGVFFNCDFAGLSSTYTTYEPDDFFSNPEFALFKTEEDGMRLSAAKIFVHRVTCEGNGNPLHRQVLYPFVTNDARKSAWYLFEGGVFSLYAR</sequence>
<gene>
    <name evidence="2" type="ORF">ACFOGH_19745</name>
</gene>
<evidence type="ECO:0000313" key="2">
    <source>
        <dbReference type="EMBL" id="MFC3183238.1"/>
    </source>
</evidence>
<protein>
    <submittedName>
        <fullName evidence="2">Uncharacterized protein</fullName>
    </submittedName>
</protein>
<evidence type="ECO:0000256" key="1">
    <source>
        <dbReference type="SAM" id="SignalP"/>
    </source>
</evidence>
<dbReference type="RefSeq" id="WP_380074922.1">
    <property type="nucleotide sequence ID" value="NZ_JBHRTO010000003.1"/>
</dbReference>
<accession>A0ABV7JAU6</accession>
<dbReference type="EMBL" id="JBHRTO010000003">
    <property type="protein sequence ID" value="MFC3183238.1"/>
    <property type="molecule type" value="Genomic_DNA"/>
</dbReference>
<keyword evidence="1" id="KW-0732">Signal</keyword>